<keyword evidence="3" id="KW-1003">Cell membrane</keyword>
<feature type="transmembrane region" description="Helical" evidence="7">
    <location>
        <begin position="151"/>
        <end position="171"/>
    </location>
</feature>
<evidence type="ECO:0000256" key="7">
    <source>
        <dbReference type="SAM" id="Phobius"/>
    </source>
</evidence>
<feature type="transmembrane region" description="Helical" evidence="7">
    <location>
        <begin position="105"/>
        <end position="130"/>
    </location>
</feature>
<evidence type="ECO:0000256" key="1">
    <source>
        <dbReference type="ARBA" id="ARBA00004651"/>
    </source>
</evidence>
<evidence type="ECO:0000313" key="8">
    <source>
        <dbReference type="EMBL" id="MDR7666166.1"/>
    </source>
</evidence>
<name>A0ABU2D2F8_9EURY</name>
<keyword evidence="9" id="KW-1185">Reference proteome</keyword>
<evidence type="ECO:0000256" key="3">
    <source>
        <dbReference type="ARBA" id="ARBA00022475"/>
    </source>
</evidence>
<dbReference type="RefSeq" id="WP_310576194.1">
    <property type="nucleotide sequence ID" value="NZ_JAVKPK010000040.1"/>
</dbReference>
<protein>
    <submittedName>
        <fullName evidence="8">YbhN family protein</fullName>
    </submittedName>
</protein>
<organism evidence="8 9">
    <name type="scientific">Methanosarcina baikalica</name>
    <dbReference type="NCBI Taxonomy" id="3073890"/>
    <lineage>
        <taxon>Archaea</taxon>
        <taxon>Methanobacteriati</taxon>
        <taxon>Methanobacteriota</taxon>
        <taxon>Stenosarchaea group</taxon>
        <taxon>Methanomicrobia</taxon>
        <taxon>Methanosarcinales</taxon>
        <taxon>Methanosarcinaceae</taxon>
        <taxon>Methanosarcina</taxon>
    </lineage>
</organism>
<feature type="transmembrane region" description="Helical" evidence="7">
    <location>
        <begin position="283"/>
        <end position="301"/>
    </location>
</feature>
<sequence>MVISTNERTKGLKNESNDHRSLFYPPPLVLKAGRYLSTLILVGLAVHLIIPQLASVEASLHVIKTMALWAVLFAALAQITSYIGAGYLINSIVGIVNQTISVLKGAIITLAASSIGMLAGGTFGNAAATYRWVRKYGVSAEGAGLAGTLPAIFNNAILMILAMVGMLHLLLTHKLSSVQFFTFLLILALLGIGLAAINWGIKNRAGFTLILIRITTYFSRVRHKTYTPASTENSVSRIFAALEMLGKKGLQRPLLGAVINTGFDMLTLYFFFIAAGYPVGPEILLVGYGLPLLFGKMAFFLPGGVGVVESTMAALYTGLGVPDSIAVVVILGYRMFSFWIPTLIGFPIAFYLQRM</sequence>
<evidence type="ECO:0000313" key="9">
    <source>
        <dbReference type="Proteomes" id="UP001246244"/>
    </source>
</evidence>
<feature type="transmembrane region" description="Helical" evidence="7">
    <location>
        <begin position="35"/>
        <end position="54"/>
    </location>
</feature>
<dbReference type="EMBL" id="JAVKPK010000040">
    <property type="protein sequence ID" value="MDR7666166.1"/>
    <property type="molecule type" value="Genomic_DNA"/>
</dbReference>
<dbReference type="PANTHER" id="PTHR39087:SF2">
    <property type="entry name" value="UPF0104 MEMBRANE PROTEIN MJ1595"/>
    <property type="match status" value="1"/>
</dbReference>
<comment type="similarity">
    <text evidence="2">Belongs to the UPF0104 family.</text>
</comment>
<feature type="transmembrane region" description="Helical" evidence="7">
    <location>
        <begin position="336"/>
        <end position="352"/>
    </location>
</feature>
<accession>A0ABU2D2F8</accession>
<gene>
    <name evidence="8" type="ORF">RG963_10345</name>
</gene>
<comment type="caution">
    <text evidence="8">The sequence shown here is derived from an EMBL/GenBank/DDBJ whole genome shotgun (WGS) entry which is preliminary data.</text>
</comment>
<reference evidence="9" key="1">
    <citation type="submission" date="2023-07" db="EMBL/GenBank/DDBJ databases">
        <title>Whole-genome sequencing of a new Methanosarcina sp. Z-7115.</title>
        <authorList>
            <person name="Zhilina T.N."/>
            <person name="Merkel A.Y."/>
        </authorList>
    </citation>
    <scope>NUCLEOTIDE SEQUENCE [LARGE SCALE GENOMIC DNA]</scope>
    <source>
        <strain evidence="9">Z-7115</strain>
    </source>
</reference>
<dbReference type="PANTHER" id="PTHR39087">
    <property type="entry name" value="UPF0104 MEMBRANE PROTEIN MJ1595"/>
    <property type="match status" value="1"/>
</dbReference>
<evidence type="ECO:0000256" key="4">
    <source>
        <dbReference type="ARBA" id="ARBA00022692"/>
    </source>
</evidence>
<dbReference type="NCBIfam" id="TIGR00374">
    <property type="entry name" value="flippase-like domain"/>
    <property type="match status" value="1"/>
</dbReference>
<dbReference type="InterPro" id="IPR022791">
    <property type="entry name" value="L-PG_synthase/AglD"/>
</dbReference>
<keyword evidence="4 7" id="KW-0812">Transmembrane</keyword>
<comment type="subcellular location">
    <subcellularLocation>
        <location evidence="1">Cell membrane</location>
        <topology evidence="1">Multi-pass membrane protein</topology>
    </subcellularLocation>
</comment>
<dbReference type="Proteomes" id="UP001246244">
    <property type="component" value="Unassembled WGS sequence"/>
</dbReference>
<evidence type="ECO:0000256" key="2">
    <source>
        <dbReference type="ARBA" id="ARBA00011061"/>
    </source>
</evidence>
<dbReference type="Pfam" id="PF03706">
    <property type="entry name" value="LPG_synthase_TM"/>
    <property type="match status" value="1"/>
</dbReference>
<feature type="transmembrane region" description="Helical" evidence="7">
    <location>
        <begin position="66"/>
        <end position="85"/>
    </location>
</feature>
<feature type="transmembrane region" description="Helical" evidence="7">
    <location>
        <begin position="177"/>
        <end position="201"/>
    </location>
</feature>
<proteinExistence type="inferred from homology"/>
<feature type="transmembrane region" description="Helical" evidence="7">
    <location>
        <begin position="254"/>
        <end position="277"/>
    </location>
</feature>
<evidence type="ECO:0000256" key="5">
    <source>
        <dbReference type="ARBA" id="ARBA00022989"/>
    </source>
</evidence>
<keyword evidence="5 7" id="KW-1133">Transmembrane helix</keyword>
<keyword evidence="6 7" id="KW-0472">Membrane</keyword>
<evidence type="ECO:0000256" key="6">
    <source>
        <dbReference type="ARBA" id="ARBA00023136"/>
    </source>
</evidence>